<dbReference type="Pfam" id="PF05050">
    <property type="entry name" value="Methyltransf_21"/>
    <property type="match status" value="1"/>
</dbReference>
<evidence type="ECO:0000259" key="1">
    <source>
        <dbReference type="Pfam" id="PF05050"/>
    </source>
</evidence>
<keyword evidence="2" id="KW-0808">Transferase</keyword>
<dbReference type="GO" id="GO:0008168">
    <property type="term" value="F:methyltransferase activity"/>
    <property type="evidence" value="ECO:0007669"/>
    <property type="project" value="UniProtKB-KW"/>
</dbReference>
<dbReference type="NCBIfam" id="TIGR01444">
    <property type="entry name" value="fkbM_fam"/>
    <property type="match status" value="1"/>
</dbReference>
<dbReference type="EMBL" id="JBBLZC010000023">
    <property type="protein sequence ID" value="MEK0085210.1"/>
    <property type="molecule type" value="Genomic_DNA"/>
</dbReference>
<dbReference type="GO" id="GO:0032259">
    <property type="term" value="P:methylation"/>
    <property type="evidence" value="ECO:0007669"/>
    <property type="project" value="UniProtKB-KW"/>
</dbReference>
<keyword evidence="3" id="KW-1185">Reference proteome</keyword>
<comment type="caution">
    <text evidence="2">The sequence shown here is derived from an EMBL/GenBank/DDBJ whole genome shotgun (WGS) entry which is preliminary data.</text>
</comment>
<sequence>MRLLDRAYGLGRSLWIYYGKPGNGRRLDAFYRPFVRPGALCFDIGAHVGSRARSWSRLGARVVAVEPQPDFARFLRRLFRNDPRVVVRAEAVAASPGRVTLLVSPRTPTVTTGSPDFVAATRRVPSFAWVRWDERVEVPAVTLDMLVEAHGLPDFVKIDVEGMEHQVLAGLSRPVPALSFEFVPSALASALSSLDRLALLGAYRFNVSRGESLRFVLPEWVDAATVRAWLLACEPTGDSGDVYARLAGRQEEKVEVPDRQA</sequence>
<gene>
    <name evidence="2" type="ORF">U1T56_18820</name>
</gene>
<dbReference type="PANTHER" id="PTHR34203:SF15">
    <property type="entry name" value="SLL1173 PROTEIN"/>
    <property type="match status" value="1"/>
</dbReference>
<reference evidence="2 3" key="1">
    <citation type="submission" date="2024-01" db="EMBL/GenBank/DDBJ databases">
        <title>Multi-omics insights into the function and evolution of sodium benzoate biodegradation pathways in Benzoatithermus flavus gen. nov., sp. nov. from hot spring.</title>
        <authorList>
            <person name="Hu C.-J."/>
            <person name="Li W.-J."/>
        </authorList>
    </citation>
    <scope>NUCLEOTIDE SEQUENCE [LARGE SCALE GENOMIC DNA]</scope>
    <source>
        <strain evidence="2 3">SYSU G07066</strain>
    </source>
</reference>
<dbReference type="InterPro" id="IPR029063">
    <property type="entry name" value="SAM-dependent_MTases_sf"/>
</dbReference>
<feature type="domain" description="Methyltransferase FkbM" evidence="1">
    <location>
        <begin position="43"/>
        <end position="173"/>
    </location>
</feature>
<protein>
    <submittedName>
        <fullName evidence="2">FkbM family methyltransferase</fullName>
    </submittedName>
</protein>
<name>A0ABU8XVI8_9PROT</name>
<evidence type="ECO:0000313" key="2">
    <source>
        <dbReference type="EMBL" id="MEK0085210.1"/>
    </source>
</evidence>
<dbReference type="RefSeq" id="WP_418161059.1">
    <property type="nucleotide sequence ID" value="NZ_JBBLZC010000023.1"/>
</dbReference>
<dbReference type="InterPro" id="IPR052514">
    <property type="entry name" value="SAM-dependent_MTase"/>
</dbReference>
<dbReference type="PANTHER" id="PTHR34203">
    <property type="entry name" value="METHYLTRANSFERASE, FKBM FAMILY PROTEIN"/>
    <property type="match status" value="1"/>
</dbReference>
<keyword evidence="2" id="KW-0489">Methyltransferase</keyword>
<dbReference type="InterPro" id="IPR006342">
    <property type="entry name" value="FkbM_mtfrase"/>
</dbReference>
<dbReference type="Gene3D" id="3.40.50.150">
    <property type="entry name" value="Vaccinia Virus protein VP39"/>
    <property type="match status" value="1"/>
</dbReference>
<organism evidence="2 3">
    <name type="scientific">Benzoatithermus flavus</name>
    <dbReference type="NCBI Taxonomy" id="3108223"/>
    <lineage>
        <taxon>Bacteria</taxon>
        <taxon>Pseudomonadati</taxon>
        <taxon>Pseudomonadota</taxon>
        <taxon>Alphaproteobacteria</taxon>
        <taxon>Geminicoccales</taxon>
        <taxon>Geminicoccaceae</taxon>
        <taxon>Benzoatithermus</taxon>
    </lineage>
</organism>
<evidence type="ECO:0000313" key="3">
    <source>
        <dbReference type="Proteomes" id="UP001375743"/>
    </source>
</evidence>
<dbReference type="Proteomes" id="UP001375743">
    <property type="component" value="Unassembled WGS sequence"/>
</dbReference>
<accession>A0ABU8XVI8</accession>
<dbReference type="SUPFAM" id="SSF53335">
    <property type="entry name" value="S-adenosyl-L-methionine-dependent methyltransferases"/>
    <property type="match status" value="1"/>
</dbReference>
<proteinExistence type="predicted"/>